<dbReference type="GeneID" id="95985781"/>
<feature type="transmembrane region" description="Helical" evidence="2">
    <location>
        <begin position="140"/>
        <end position="158"/>
    </location>
</feature>
<dbReference type="Proteomes" id="UP001565368">
    <property type="component" value="Unassembled WGS sequence"/>
</dbReference>
<name>A0ABR3Q0A1_9TREE</name>
<sequence>MSKPTDPLLSEAPTALATHADSSSSDTPLLDADPPASRAALVIGGTFALLSAVWQLDNGLAVLAVLLVLLGAWLVAGGLWARLSTALDGGEEAAPARRLNPFSTWTKDNSRTKAALLIAGDLLLNYGAATVDDGHPVPGWLLLTTGLALVIGGLWAPIPQRISLRPNDNA</sequence>
<evidence type="ECO:0000256" key="1">
    <source>
        <dbReference type="SAM" id="MobiDB-lite"/>
    </source>
</evidence>
<keyword evidence="2" id="KW-0812">Transmembrane</keyword>
<evidence type="ECO:0000313" key="4">
    <source>
        <dbReference type="Proteomes" id="UP001565368"/>
    </source>
</evidence>
<keyword evidence="2" id="KW-0472">Membrane</keyword>
<evidence type="ECO:0000313" key="3">
    <source>
        <dbReference type="EMBL" id="KAL1407941.1"/>
    </source>
</evidence>
<reference evidence="3 4" key="1">
    <citation type="submission" date="2023-08" db="EMBL/GenBank/DDBJ databases">
        <title>Annotated Genome Sequence of Vanrija albida AlHP1.</title>
        <authorList>
            <person name="Herzog R."/>
        </authorList>
    </citation>
    <scope>NUCLEOTIDE SEQUENCE [LARGE SCALE GENOMIC DNA]</scope>
    <source>
        <strain evidence="3 4">AlHP1</strain>
    </source>
</reference>
<organism evidence="3 4">
    <name type="scientific">Vanrija albida</name>
    <dbReference type="NCBI Taxonomy" id="181172"/>
    <lineage>
        <taxon>Eukaryota</taxon>
        <taxon>Fungi</taxon>
        <taxon>Dikarya</taxon>
        <taxon>Basidiomycota</taxon>
        <taxon>Agaricomycotina</taxon>
        <taxon>Tremellomycetes</taxon>
        <taxon>Trichosporonales</taxon>
        <taxon>Trichosporonaceae</taxon>
        <taxon>Vanrija</taxon>
    </lineage>
</organism>
<dbReference type="RefSeq" id="XP_069207885.1">
    <property type="nucleotide sequence ID" value="XM_069353243.1"/>
</dbReference>
<feature type="transmembrane region" description="Helical" evidence="2">
    <location>
        <begin position="61"/>
        <end position="81"/>
    </location>
</feature>
<accession>A0ABR3Q0A1</accession>
<gene>
    <name evidence="3" type="ORF">Q8F55_004738</name>
</gene>
<proteinExistence type="predicted"/>
<protein>
    <submittedName>
        <fullName evidence="3">Uncharacterized protein</fullName>
    </submittedName>
</protein>
<feature type="transmembrane region" description="Helical" evidence="2">
    <location>
        <begin position="36"/>
        <end position="54"/>
    </location>
</feature>
<comment type="caution">
    <text evidence="3">The sequence shown here is derived from an EMBL/GenBank/DDBJ whole genome shotgun (WGS) entry which is preliminary data.</text>
</comment>
<evidence type="ECO:0000256" key="2">
    <source>
        <dbReference type="SAM" id="Phobius"/>
    </source>
</evidence>
<feature type="region of interest" description="Disordered" evidence="1">
    <location>
        <begin position="1"/>
        <end position="31"/>
    </location>
</feature>
<keyword evidence="2" id="KW-1133">Transmembrane helix</keyword>
<dbReference type="EMBL" id="JBBXJM010000004">
    <property type="protein sequence ID" value="KAL1407941.1"/>
    <property type="molecule type" value="Genomic_DNA"/>
</dbReference>
<keyword evidence="4" id="KW-1185">Reference proteome</keyword>